<feature type="region of interest" description="Disordered" evidence="1">
    <location>
        <begin position="153"/>
        <end position="221"/>
    </location>
</feature>
<reference evidence="3 4" key="1">
    <citation type="journal article" date="2008" name="Int. J. Syst. Evol. Microbiol.">
        <title>Nocardioides daphniae sp. nov., isolated from Daphnia cucullata (Crustacea: Cladocera).</title>
        <authorList>
            <person name="Toth E.M."/>
            <person name="Keki Z."/>
            <person name="Homonnay Z.G."/>
            <person name="Borsodi A.K."/>
            <person name="Marialigeti K."/>
            <person name="Schumann P."/>
        </authorList>
    </citation>
    <scope>NUCLEOTIDE SEQUENCE [LARGE SCALE GENOMIC DNA]</scope>
    <source>
        <strain evidence="3 4">JCM 16608</strain>
    </source>
</reference>
<accession>A0A4V1CWJ8</accession>
<protein>
    <submittedName>
        <fullName evidence="3">Uncharacterized protein</fullName>
    </submittedName>
</protein>
<evidence type="ECO:0000313" key="4">
    <source>
        <dbReference type="Proteomes" id="UP000297025"/>
    </source>
</evidence>
<dbReference type="AlphaFoldDB" id="A0A4V1CWJ8"/>
<sequence>MIDSGGRPDQPAGWWERASLRVRVVLVGLALALVGGVVGAVQIWGDDDGTPSATSAGYVVPATADDLERLVADHVAQFGTSRSYGVSLQAALSVVRAPVDEGSGRYQEWRPTREGGFEAGGEVRDAGEYREFDLADVDLAALDANLDAAWEGLRVPDPTYDPRGRTRQGQRPASGHHPRPQRLRGVRLPRHRPGRHGAGDAGLRPGGVLTGRRRIDVRTAP</sequence>
<gene>
    <name evidence="3" type="ORF">E2C04_10640</name>
</gene>
<feature type="transmembrane region" description="Helical" evidence="2">
    <location>
        <begin position="24"/>
        <end position="45"/>
    </location>
</feature>
<keyword evidence="2" id="KW-0812">Transmembrane</keyword>
<dbReference type="EMBL" id="CP038462">
    <property type="protein sequence ID" value="QCC77517.1"/>
    <property type="molecule type" value="Genomic_DNA"/>
</dbReference>
<organism evidence="3 4">
    <name type="scientific">Nocardioides daphniae</name>
    <dbReference type="NCBI Taxonomy" id="402297"/>
    <lineage>
        <taxon>Bacteria</taxon>
        <taxon>Bacillati</taxon>
        <taxon>Actinomycetota</taxon>
        <taxon>Actinomycetes</taxon>
        <taxon>Propionibacteriales</taxon>
        <taxon>Nocardioidaceae</taxon>
        <taxon>Nocardioides</taxon>
    </lineage>
</organism>
<proteinExistence type="predicted"/>
<dbReference type="OrthoDB" id="96811at85015"/>
<feature type="compositionally biased region" description="Basic residues" evidence="1">
    <location>
        <begin position="174"/>
        <end position="195"/>
    </location>
</feature>
<keyword evidence="2" id="KW-1133">Transmembrane helix</keyword>
<evidence type="ECO:0000256" key="2">
    <source>
        <dbReference type="SAM" id="Phobius"/>
    </source>
</evidence>
<dbReference type="RefSeq" id="WP_135832561.1">
    <property type="nucleotide sequence ID" value="NZ_CP038462.1"/>
</dbReference>
<keyword evidence="2" id="KW-0472">Membrane</keyword>
<evidence type="ECO:0000256" key="1">
    <source>
        <dbReference type="SAM" id="MobiDB-lite"/>
    </source>
</evidence>
<dbReference type="Proteomes" id="UP000297025">
    <property type="component" value="Chromosome"/>
</dbReference>
<name>A0A4V1CWJ8_9ACTN</name>
<dbReference type="KEGG" id="ndp:E2C04_10640"/>
<evidence type="ECO:0000313" key="3">
    <source>
        <dbReference type="EMBL" id="QCC77517.1"/>
    </source>
</evidence>